<accession>A0A8C7XVQ6</accession>
<dbReference type="PANTHER" id="PTHR47130:SF6">
    <property type="entry name" value="EGG ENVELOPE GLYCOPROTEIN-LIKE PRECURSOR"/>
    <property type="match status" value="1"/>
</dbReference>
<dbReference type="PANTHER" id="PTHR47130">
    <property type="entry name" value="SI:DKEY-19B23.11-RELATED"/>
    <property type="match status" value="1"/>
</dbReference>
<evidence type="ECO:0000313" key="5">
    <source>
        <dbReference type="Proteomes" id="UP000694383"/>
    </source>
</evidence>
<evidence type="ECO:0000256" key="1">
    <source>
        <dbReference type="SAM" id="MobiDB-lite"/>
    </source>
</evidence>
<organism evidence="4 5">
    <name type="scientific">Oryzias sinensis</name>
    <name type="common">Chinese medaka</name>
    <dbReference type="NCBI Taxonomy" id="183150"/>
    <lineage>
        <taxon>Eukaryota</taxon>
        <taxon>Metazoa</taxon>
        <taxon>Chordata</taxon>
        <taxon>Craniata</taxon>
        <taxon>Vertebrata</taxon>
        <taxon>Euteleostomi</taxon>
        <taxon>Actinopterygii</taxon>
        <taxon>Neopterygii</taxon>
        <taxon>Teleostei</taxon>
        <taxon>Neoteleostei</taxon>
        <taxon>Acanthomorphata</taxon>
        <taxon>Ovalentaria</taxon>
        <taxon>Atherinomorphae</taxon>
        <taxon>Beloniformes</taxon>
        <taxon>Adrianichthyidae</taxon>
        <taxon>Oryziinae</taxon>
        <taxon>Oryzias</taxon>
    </lineage>
</organism>
<evidence type="ECO:0000259" key="3">
    <source>
        <dbReference type="Pfam" id="PF26562"/>
    </source>
</evidence>
<feature type="domain" description="ZP-domain containing protein Ig-like" evidence="3">
    <location>
        <begin position="201"/>
        <end position="314"/>
    </location>
</feature>
<dbReference type="Pfam" id="PF23344">
    <property type="entry name" value="ZP-N"/>
    <property type="match status" value="1"/>
</dbReference>
<dbReference type="AlphaFoldDB" id="A0A8C7XVQ6"/>
<dbReference type="InterPro" id="IPR058876">
    <property type="entry name" value="Ig-like_ZP"/>
</dbReference>
<dbReference type="GeneTree" id="ENSGT00940000163503"/>
<proteinExistence type="predicted"/>
<keyword evidence="5" id="KW-1185">Reference proteome</keyword>
<dbReference type="InterPro" id="IPR055356">
    <property type="entry name" value="ZP-N"/>
</dbReference>
<name>A0A8C7XVQ6_9TELE</name>
<feature type="region of interest" description="Disordered" evidence="1">
    <location>
        <begin position="748"/>
        <end position="779"/>
    </location>
</feature>
<feature type="region of interest" description="Disordered" evidence="1">
    <location>
        <begin position="939"/>
        <end position="959"/>
    </location>
</feature>
<dbReference type="Ensembl" id="ENSOSIT00000020401.1">
    <property type="protein sequence ID" value="ENSOSIP00000019317.1"/>
    <property type="gene ID" value="ENSOSIG00000010394.1"/>
</dbReference>
<dbReference type="Gene3D" id="2.60.40.3210">
    <property type="entry name" value="Zona pellucida, ZP-N domain"/>
    <property type="match status" value="1"/>
</dbReference>
<dbReference type="Pfam" id="PF26562">
    <property type="entry name" value="Ig-like"/>
    <property type="match status" value="1"/>
</dbReference>
<evidence type="ECO:0008006" key="6">
    <source>
        <dbReference type="Google" id="ProtNLM"/>
    </source>
</evidence>
<reference evidence="4" key="1">
    <citation type="submission" date="2025-08" db="UniProtKB">
        <authorList>
            <consortium name="Ensembl"/>
        </authorList>
    </citation>
    <scope>IDENTIFICATION</scope>
</reference>
<evidence type="ECO:0000313" key="4">
    <source>
        <dbReference type="Ensembl" id="ENSOSIP00000019317.1"/>
    </source>
</evidence>
<protein>
    <recommendedName>
        <fullName evidence="6">ZP domain-containing protein</fullName>
    </recommendedName>
</protein>
<sequence>MFLQEDGRFPSMSPLEAQRWGYSLTASTHRLVLRAPYQRPHAVLTKVDGVPVEVLRVFLFFKQKLLVVMIDMSMACPVNSAMFDGTQLQWDIPQTIPPLVGDGAKFESQNFSLGVEGFLLDGSTAASRGLSLLQQGGMVKIRVPFGAEGGYTKSLVLENVYKEAFTMELLYEHVFSLVSEDGSSFQTKHRMLKVLESPLICRVPFSLNKSISEQQMFSIYLGNIPADVFLEEALINGKQLLVSGEPKPGLSIRPVVHLNGSRGYELQLPFDDPAVRWTNMGGGVVLYTIDANFTLTVMPHRQSYYYNTVITAQVLNAFPPEITAQCLEGGISFSVVRPTLGLWEVGIDQEPLTMELVAQRGYRLLNDSLRTVLEVPIFSVGYTYEEINLSNFYATFKLLLRDSKTLEVQASTSKRCLFKTRDMIVCSSDGTMTVVATPASTWPSVQPEKTSLLDRHCRPKQTDTSRALFEFKLDSCGTRAVAGDWYVVYENEILHDRQLIADGPNFISREPQFKVTVRCFYPLGAINRLSIDRFSAAPGIGSIKVFQSYKDPGNKHCPHKAVPNSPLDKLNPNLAAEEDLTQRVITPQPVQSHLIPQFNSKMGVSTNPLQSLETQTQQVPELNRLPDSRTQWVRFRTPTPSPVEPTWEGPNENLKFFGGISDTSGSGDSRGWGQKFERFGSPHYERFNTDGPIHQPASPHELPHAPDLHPLLPPKFHIGNQLLVSSRDKKPAPASSTTYTVTDWSKKVLEPPGTKMTNMVSRDAQPPNRAGTESQNVQSIRVKPPSKFMSSSPNLNQKPLVQRVNPQTENPHASVTTSNRQKNLWIPQQMFEHRNTNPREDKVFQRAKQQKWVPSLAETGIKTWGSFGGGMPHGGYGAAEKVQSEGQNPEIATRMHLHSSVHQKGFSTENTNSSVASWSTLQNSFQDLDQRVLSCGEESDLRGTSVHQGLTRRMGKWIS</sequence>
<evidence type="ECO:0000259" key="2">
    <source>
        <dbReference type="Pfam" id="PF23344"/>
    </source>
</evidence>
<feature type="domain" description="ZP-N" evidence="2">
    <location>
        <begin position="426"/>
        <end position="522"/>
    </location>
</feature>
<reference evidence="4" key="2">
    <citation type="submission" date="2025-09" db="UniProtKB">
        <authorList>
            <consortium name="Ensembl"/>
        </authorList>
    </citation>
    <scope>IDENTIFICATION</scope>
</reference>
<dbReference type="Proteomes" id="UP000694383">
    <property type="component" value="Unplaced"/>
</dbReference>